<evidence type="ECO:0000313" key="1">
    <source>
        <dbReference type="EMBL" id="EHI53350.1"/>
    </source>
</evidence>
<protein>
    <submittedName>
        <fullName evidence="1">Uncharacterized protein</fullName>
    </submittedName>
</protein>
<accession>A0ABN0E2G4</accession>
<gene>
    <name evidence="1" type="ORF">IYQ_06292</name>
</gene>
<name>A0ABN0E2G4_AERSS</name>
<proteinExistence type="predicted"/>
<organism evidence="1 2">
    <name type="scientific">Aeromonas salmonicida subsp. salmonicida 01-B526</name>
    <dbReference type="NCBI Taxonomy" id="1076135"/>
    <lineage>
        <taxon>Bacteria</taxon>
        <taxon>Pseudomonadati</taxon>
        <taxon>Pseudomonadota</taxon>
        <taxon>Gammaproteobacteria</taxon>
        <taxon>Aeromonadales</taxon>
        <taxon>Aeromonadaceae</taxon>
        <taxon>Aeromonas</taxon>
    </lineage>
</organism>
<sequence length="76" mass="8310">MPSDGFALALLFLAGYISTKGDHGHQPLRLVHGLFERHVIDMTDQHLALLAAEAISQPPERALIVGWPAECEVVTH</sequence>
<keyword evidence="2" id="KW-1185">Reference proteome</keyword>
<reference evidence="1 2" key="1">
    <citation type="journal article" date="2012" name="Front. Microbiol.">
        <title>Draft Genome Sequence of the Virulent Strain 01-B526 of the Fish Pathogen Aeromonas salmonicida.</title>
        <authorList>
            <person name="Charette S.J."/>
            <person name="Brochu F."/>
            <person name="Boyle B."/>
            <person name="Filion G."/>
            <person name="Tanaka K.H."/>
            <person name="Derome N."/>
        </authorList>
    </citation>
    <scope>NUCLEOTIDE SEQUENCE [LARGE SCALE GENOMIC DNA]</scope>
    <source>
        <strain evidence="1 2">01-B526</strain>
    </source>
</reference>
<evidence type="ECO:0000313" key="2">
    <source>
        <dbReference type="Proteomes" id="UP000006428"/>
    </source>
</evidence>
<dbReference type="Proteomes" id="UP000006428">
    <property type="component" value="Unassembled WGS sequence"/>
</dbReference>
<dbReference type="EMBL" id="AGVO01000018">
    <property type="protein sequence ID" value="EHI53350.1"/>
    <property type="molecule type" value="Genomic_DNA"/>
</dbReference>
<comment type="caution">
    <text evidence="1">The sequence shown here is derived from an EMBL/GenBank/DDBJ whole genome shotgun (WGS) entry which is preliminary data.</text>
</comment>